<protein>
    <recommendedName>
        <fullName evidence="13">HAUS augmin-like complex subunit 1</fullName>
    </recommendedName>
</protein>
<reference evidence="11" key="1">
    <citation type="submission" date="2023-04" db="EMBL/GenBank/DDBJ databases">
        <title>Black Yeasts Isolated from many extreme environments.</title>
        <authorList>
            <person name="Coleine C."/>
            <person name="Stajich J.E."/>
            <person name="Selbmann L."/>
        </authorList>
    </citation>
    <scope>NUCLEOTIDE SEQUENCE</scope>
    <source>
        <strain evidence="11">CCFEE 5312</strain>
    </source>
</reference>
<dbReference type="PANTHER" id="PTHR31570">
    <property type="entry name" value="HAUS AUGMIN-LIKE COMPLEX SUBUNIT 1"/>
    <property type="match status" value="1"/>
</dbReference>
<dbReference type="GO" id="GO:0005819">
    <property type="term" value="C:spindle"/>
    <property type="evidence" value="ECO:0007669"/>
    <property type="project" value="UniProtKB-SubCell"/>
</dbReference>
<sequence length="286" mass="31689">MDSHTSDWTATALFSPSKARAQQAQAKDWSAVDAWLAKKRPPTLERNEETLQVLLTLATLNEGADEQRALVDRVHKAALQALNKGNVGQEGRDDDLKALFKQLDEDAALTSLAKTAVALDVPDVCIETLGIAIADVNAQSFEADQLLRRAEGQLRAIKSQRRKAEEQLNELKNDSFQTPGQLVEQTGDWVRSTKQLKAKIAEYDERLASTGTAERPKVKLEDISKQARNLSTQQSQLADLEMQLRAYQSLPSDAKAARRKLESARDELRALTKKRDGLFEKLADGG</sequence>
<evidence type="ECO:0000313" key="11">
    <source>
        <dbReference type="EMBL" id="KAK3055884.1"/>
    </source>
</evidence>
<dbReference type="GO" id="GO:0005829">
    <property type="term" value="C:cytosol"/>
    <property type="evidence" value="ECO:0007669"/>
    <property type="project" value="TreeGrafter"/>
</dbReference>
<evidence type="ECO:0000256" key="5">
    <source>
        <dbReference type="ARBA" id="ARBA00022701"/>
    </source>
</evidence>
<organism evidence="11 12">
    <name type="scientific">Extremus antarcticus</name>
    <dbReference type="NCBI Taxonomy" id="702011"/>
    <lineage>
        <taxon>Eukaryota</taxon>
        <taxon>Fungi</taxon>
        <taxon>Dikarya</taxon>
        <taxon>Ascomycota</taxon>
        <taxon>Pezizomycotina</taxon>
        <taxon>Dothideomycetes</taxon>
        <taxon>Dothideomycetidae</taxon>
        <taxon>Mycosphaerellales</taxon>
        <taxon>Extremaceae</taxon>
        <taxon>Extremus</taxon>
    </lineage>
</organism>
<keyword evidence="7 10" id="KW-0175">Coiled coil</keyword>
<evidence type="ECO:0000256" key="9">
    <source>
        <dbReference type="ARBA" id="ARBA00023306"/>
    </source>
</evidence>
<gene>
    <name evidence="11" type="ORF">LTR09_003118</name>
</gene>
<evidence type="ECO:0000256" key="10">
    <source>
        <dbReference type="SAM" id="Coils"/>
    </source>
</evidence>
<evidence type="ECO:0000256" key="3">
    <source>
        <dbReference type="ARBA" id="ARBA00022490"/>
    </source>
</evidence>
<dbReference type="GO" id="GO:0051225">
    <property type="term" value="P:spindle assembly"/>
    <property type="evidence" value="ECO:0007669"/>
    <property type="project" value="InterPro"/>
</dbReference>
<evidence type="ECO:0000256" key="7">
    <source>
        <dbReference type="ARBA" id="ARBA00023054"/>
    </source>
</evidence>
<dbReference type="InterPro" id="IPR026243">
    <property type="entry name" value="HAUS1"/>
</dbReference>
<evidence type="ECO:0000256" key="1">
    <source>
        <dbReference type="ARBA" id="ARBA00004186"/>
    </source>
</evidence>
<dbReference type="GO" id="GO:0070652">
    <property type="term" value="C:HAUS complex"/>
    <property type="evidence" value="ECO:0007669"/>
    <property type="project" value="InterPro"/>
</dbReference>
<keyword evidence="12" id="KW-1185">Reference proteome</keyword>
<dbReference type="AlphaFoldDB" id="A0AAJ0GEB8"/>
<keyword evidence="6" id="KW-0498">Mitosis</keyword>
<keyword evidence="8" id="KW-0206">Cytoskeleton</keyword>
<comment type="subcellular location">
    <subcellularLocation>
        <location evidence="1">Cytoplasm</location>
        <location evidence="1">Cytoskeleton</location>
        <location evidence="1">Spindle</location>
    </subcellularLocation>
</comment>
<name>A0AAJ0GEB8_9PEZI</name>
<keyword evidence="3" id="KW-0963">Cytoplasm</keyword>
<accession>A0AAJ0GEB8</accession>
<dbReference type="Pfam" id="PF25762">
    <property type="entry name" value="HAUS1"/>
    <property type="match status" value="1"/>
</dbReference>
<feature type="coiled-coil region" evidence="10">
    <location>
        <begin position="223"/>
        <end position="281"/>
    </location>
</feature>
<dbReference type="GO" id="GO:0005874">
    <property type="term" value="C:microtubule"/>
    <property type="evidence" value="ECO:0007669"/>
    <property type="project" value="UniProtKB-KW"/>
</dbReference>
<evidence type="ECO:0000313" key="12">
    <source>
        <dbReference type="Proteomes" id="UP001271007"/>
    </source>
</evidence>
<comment type="similarity">
    <text evidence="2">Belongs to the HAUS1 family.</text>
</comment>
<keyword evidence="4" id="KW-0132">Cell division</keyword>
<dbReference type="EMBL" id="JAWDJX010000007">
    <property type="protein sequence ID" value="KAK3055884.1"/>
    <property type="molecule type" value="Genomic_DNA"/>
</dbReference>
<comment type="caution">
    <text evidence="11">The sequence shown here is derived from an EMBL/GenBank/DDBJ whole genome shotgun (WGS) entry which is preliminary data.</text>
</comment>
<evidence type="ECO:0000256" key="4">
    <source>
        <dbReference type="ARBA" id="ARBA00022618"/>
    </source>
</evidence>
<feature type="coiled-coil region" evidence="10">
    <location>
        <begin position="147"/>
        <end position="174"/>
    </location>
</feature>
<keyword evidence="5" id="KW-0493">Microtubule</keyword>
<evidence type="ECO:0000256" key="8">
    <source>
        <dbReference type="ARBA" id="ARBA00023212"/>
    </source>
</evidence>
<dbReference type="Proteomes" id="UP001271007">
    <property type="component" value="Unassembled WGS sequence"/>
</dbReference>
<dbReference type="PANTHER" id="PTHR31570:SF1">
    <property type="entry name" value="HAUS AUGMIN-LIKE COMPLEX SUBUNIT 1"/>
    <property type="match status" value="1"/>
</dbReference>
<evidence type="ECO:0000256" key="2">
    <source>
        <dbReference type="ARBA" id="ARBA00005479"/>
    </source>
</evidence>
<evidence type="ECO:0000256" key="6">
    <source>
        <dbReference type="ARBA" id="ARBA00022776"/>
    </source>
</evidence>
<evidence type="ECO:0008006" key="13">
    <source>
        <dbReference type="Google" id="ProtNLM"/>
    </source>
</evidence>
<keyword evidence="9" id="KW-0131">Cell cycle</keyword>
<dbReference type="GO" id="GO:0051301">
    <property type="term" value="P:cell division"/>
    <property type="evidence" value="ECO:0007669"/>
    <property type="project" value="UniProtKB-KW"/>
</dbReference>
<proteinExistence type="inferred from homology"/>